<dbReference type="OrthoDB" id="827255at2"/>
<proteinExistence type="predicted"/>
<dbReference type="Proteomes" id="UP000253961">
    <property type="component" value="Unassembled WGS sequence"/>
</dbReference>
<protein>
    <submittedName>
        <fullName evidence="1">Uncharacterized protein</fullName>
    </submittedName>
</protein>
<organism evidence="1 2">
    <name type="scientific">Pedobacter chinensis</name>
    <dbReference type="NCBI Taxonomy" id="2282421"/>
    <lineage>
        <taxon>Bacteria</taxon>
        <taxon>Pseudomonadati</taxon>
        <taxon>Bacteroidota</taxon>
        <taxon>Sphingobacteriia</taxon>
        <taxon>Sphingobacteriales</taxon>
        <taxon>Sphingobacteriaceae</taxon>
        <taxon>Pedobacter</taxon>
    </lineage>
</organism>
<reference evidence="1 2" key="1">
    <citation type="submission" date="2018-07" db="EMBL/GenBank/DDBJ databases">
        <title>Pedobacter sp. nov., isolated from soil.</title>
        <authorList>
            <person name="Zhou L.Y."/>
            <person name="Du Z.J."/>
        </authorList>
    </citation>
    <scope>NUCLEOTIDE SEQUENCE [LARGE SCALE GENOMIC DNA]</scope>
    <source>
        <strain evidence="1 2">JDX94</strain>
    </source>
</reference>
<dbReference type="AlphaFoldDB" id="A0A369PQE9"/>
<accession>A0A369PQE9</accession>
<sequence>METLIVQPKNKKQLLAIEAVLHALNVTFKKEQHYNAKFIDEMAKGEEDIKKGRLTRIEDVQNIWESIL</sequence>
<evidence type="ECO:0000313" key="1">
    <source>
        <dbReference type="EMBL" id="RDC54881.1"/>
    </source>
</evidence>
<comment type="caution">
    <text evidence="1">The sequence shown here is derived from an EMBL/GenBank/DDBJ whole genome shotgun (WGS) entry which is preliminary data.</text>
</comment>
<name>A0A369PQE9_9SPHI</name>
<keyword evidence="2" id="KW-1185">Reference proteome</keyword>
<dbReference type="RefSeq" id="WP_115404328.1">
    <property type="nucleotide sequence ID" value="NZ_QPKV01000009.1"/>
</dbReference>
<evidence type="ECO:0000313" key="2">
    <source>
        <dbReference type="Proteomes" id="UP000253961"/>
    </source>
</evidence>
<dbReference type="InterPro" id="IPR020271">
    <property type="entry name" value="Uncharacterised_MJ1172"/>
</dbReference>
<gene>
    <name evidence="1" type="ORF">DU508_18860</name>
</gene>
<dbReference type="EMBL" id="QPKV01000009">
    <property type="protein sequence ID" value="RDC54881.1"/>
    <property type="molecule type" value="Genomic_DNA"/>
</dbReference>
<dbReference type="Pfam" id="PF10884">
    <property type="entry name" value="DUF2683"/>
    <property type="match status" value="1"/>
</dbReference>